<gene>
    <name evidence="2" type="ORF">EP47_08810</name>
</gene>
<dbReference type="EMBL" id="JNCF01000101">
    <property type="protein sequence ID" value="KGP62172.1"/>
    <property type="molecule type" value="Genomic_DNA"/>
</dbReference>
<protein>
    <submittedName>
        <fullName evidence="2">Uncharacterized protein</fullName>
    </submittedName>
</protein>
<name>A0A0A2SN47_9GAMM</name>
<accession>A0A0A2SN47</accession>
<evidence type="ECO:0000313" key="3">
    <source>
        <dbReference type="Proteomes" id="UP000054422"/>
    </source>
</evidence>
<evidence type="ECO:0000313" key="2">
    <source>
        <dbReference type="EMBL" id="KGP62172.1"/>
    </source>
</evidence>
<sequence length="157" mass="17064">MTKAKIDPTVGQEKETNPRHDLHDKMEALKGEISNNLYLDAVYEVNKILIEQEKPMGPNMVTAVDQNLEEIRSGTGSLPTYHAREVGAMVKDGASELMKGNYEQAALNGAGAAVNTMAFFVSASYQASQHKIGRSVHDNYSNDDSSPQSSDSGCLIM</sequence>
<keyword evidence="3" id="KW-1185">Reference proteome</keyword>
<dbReference type="AlphaFoldDB" id="A0A0A2SN47"/>
<feature type="compositionally biased region" description="Low complexity" evidence="1">
    <location>
        <begin position="138"/>
        <end position="157"/>
    </location>
</feature>
<proteinExistence type="predicted"/>
<dbReference type="OrthoDB" id="9948906at2"/>
<dbReference type="RefSeq" id="WP_035891625.1">
    <property type="nucleotide sequence ID" value="NZ_JNCF01000101.1"/>
</dbReference>
<feature type="region of interest" description="Disordered" evidence="1">
    <location>
        <begin position="136"/>
        <end position="157"/>
    </location>
</feature>
<organism evidence="2 3">
    <name type="scientific">Legionella norrlandica</name>
    <dbReference type="NCBI Taxonomy" id="1498499"/>
    <lineage>
        <taxon>Bacteria</taxon>
        <taxon>Pseudomonadati</taxon>
        <taxon>Pseudomonadota</taxon>
        <taxon>Gammaproteobacteria</taxon>
        <taxon>Legionellales</taxon>
        <taxon>Legionellaceae</taxon>
        <taxon>Legionella</taxon>
    </lineage>
</organism>
<dbReference type="Proteomes" id="UP000054422">
    <property type="component" value="Unassembled WGS sequence"/>
</dbReference>
<reference evidence="2 3" key="1">
    <citation type="submission" date="2014-05" db="EMBL/GenBank/DDBJ databases">
        <authorList>
            <person name="Rizzardi K."/>
            <person name="Winiecka-Krusnell J."/>
            <person name="Ramliden M."/>
            <person name="Alm E."/>
            <person name="Andersson S."/>
            <person name="Byfors S."/>
        </authorList>
    </citation>
    <scope>NUCLEOTIDE SEQUENCE [LARGE SCALE GENOMIC DNA]</scope>
    <source>
        <strain evidence="2 3">LEGN</strain>
    </source>
</reference>
<comment type="caution">
    <text evidence="2">The sequence shown here is derived from an EMBL/GenBank/DDBJ whole genome shotgun (WGS) entry which is preliminary data.</text>
</comment>
<evidence type="ECO:0000256" key="1">
    <source>
        <dbReference type="SAM" id="MobiDB-lite"/>
    </source>
</evidence>
<feature type="region of interest" description="Disordered" evidence="1">
    <location>
        <begin position="1"/>
        <end position="22"/>
    </location>
</feature>